<name>A0A0G9MXN7_9SPHN</name>
<dbReference type="RefSeq" id="WP_047002903.1">
    <property type="nucleotide sequence ID" value="NZ_LBHB01000001.1"/>
</dbReference>
<dbReference type="PATRIC" id="fig|1581420.6.peg.707"/>
<gene>
    <name evidence="2" type="ORF">AAW00_03490</name>
</gene>
<dbReference type="Proteomes" id="UP000053464">
    <property type="component" value="Unassembled WGS sequence"/>
</dbReference>
<organism evidence="2 3">
    <name type="scientific">Aurantiacibacter luteus</name>
    <dbReference type="NCBI Taxonomy" id="1581420"/>
    <lineage>
        <taxon>Bacteria</taxon>
        <taxon>Pseudomonadati</taxon>
        <taxon>Pseudomonadota</taxon>
        <taxon>Alphaproteobacteria</taxon>
        <taxon>Sphingomonadales</taxon>
        <taxon>Erythrobacteraceae</taxon>
        <taxon>Aurantiacibacter</taxon>
    </lineage>
</organism>
<dbReference type="AlphaFoldDB" id="A0A0G9MXN7"/>
<feature type="transmembrane region" description="Helical" evidence="1">
    <location>
        <begin position="52"/>
        <end position="73"/>
    </location>
</feature>
<dbReference type="EMBL" id="LBHB01000001">
    <property type="protein sequence ID" value="KLE35501.1"/>
    <property type="molecule type" value="Genomic_DNA"/>
</dbReference>
<dbReference type="OrthoDB" id="7408924at2"/>
<keyword evidence="1" id="KW-0812">Transmembrane</keyword>
<dbReference type="STRING" id="1581420.AAW00_03490"/>
<sequence>MTGSSLSGEERLKQRRSRFYRYSALGIAVAVLFGMVSGYTRRWYESGLLPGAAIVAMWALGLGAFGFYVAGYLRRLDEVDMADNLWAAYWGFHFYMVAYPTWYFFATVGMMPDPNQQIIWFTTMLVMLVGYVTRKLGLR</sequence>
<comment type="caution">
    <text evidence="2">The sequence shown here is derived from an EMBL/GenBank/DDBJ whole genome shotgun (WGS) entry which is preliminary data.</text>
</comment>
<keyword evidence="1" id="KW-1133">Transmembrane helix</keyword>
<keyword evidence="3" id="KW-1185">Reference proteome</keyword>
<feature type="transmembrane region" description="Helical" evidence="1">
    <location>
        <begin position="117"/>
        <end position="133"/>
    </location>
</feature>
<feature type="transmembrane region" description="Helical" evidence="1">
    <location>
        <begin position="85"/>
        <end position="105"/>
    </location>
</feature>
<feature type="transmembrane region" description="Helical" evidence="1">
    <location>
        <begin position="20"/>
        <end position="40"/>
    </location>
</feature>
<evidence type="ECO:0000256" key="1">
    <source>
        <dbReference type="SAM" id="Phobius"/>
    </source>
</evidence>
<accession>A0A0G9MXN7</accession>
<keyword evidence="1" id="KW-0472">Membrane</keyword>
<protein>
    <submittedName>
        <fullName evidence="2">Uncharacterized protein</fullName>
    </submittedName>
</protein>
<evidence type="ECO:0000313" key="3">
    <source>
        <dbReference type="Proteomes" id="UP000053464"/>
    </source>
</evidence>
<evidence type="ECO:0000313" key="2">
    <source>
        <dbReference type="EMBL" id="KLE35501.1"/>
    </source>
</evidence>
<proteinExistence type="predicted"/>
<reference evidence="2 3" key="1">
    <citation type="submission" date="2015-04" db="EMBL/GenBank/DDBJ databases">
        <title>The draft genome sequence of Erythrobacter luteus KA37.</title>
        <authorList>
            <person name="Zhuang L."/>
            <person name="Liu Y."/>
            <person name="Shao Z."/>
        </authorList>
    </citation>
    <scope>NUCLEOTIDE SEQUENCE [LARGE SCALE GENOMIC DNA]</scope>
    <source>
        <strain evidence="2 3">KA37</strain>
    </source>
</reference>